<evidence type="ECO:0000313" key="1">
    <source>
        <dbReference type="EMBL" id="PZM99401.1"/>
    </source>
</evidence>
<reference evidence="1" key="1">
    <citation type="submission" date="2018-05" db="EMBL/GenBank/DDBJ databases">
        <authorList>
            <person name="Lanie J.A."/>
            <person name="Ng W.-L."/>
            <person name="Kazmierczak K.M."/>
            <person name="Andrzejewski T.M."/>
            <person name="Davidsen T.M."/>
            <person name="Wayne K.J."/>
            <person name="Tettelin H."/>
            <person name="Glass J.I."/>
            <person name="Rusch D."/>
            <person name="Podicherti R."/>
            <person name="Tsui H.-C.T."/>
            <person name="Winkler M.E."/>
        </authorList>
    </citation>
    <scope>NUCLEOTIDE SEQUENCE</scope>
    <source>
        <strain evidence="1">ZC4RG45</strain>
    </source>
</reference>
<accession>A0A2W4JLR2</accession>
<sequence>MVVAAQQQVLISVDTDVPEQISDIAARLAAAGLDVSAVHDTISVITGTADEDVIGALEQIPGVVEIERQRSVGIAPPESDVQ</sequence>
<comment type="caution">
    <text evidence="1">The sequence shown here is derived from an EMBL/GenBank/DDBJ whole genome shotgun (WGS) entry which is preliminary data.</text>
</comment>
<dbReference type="AlphaFoldDB" id="A0A2W4JLR2"/>
<protein>
    <recommendedName>
        <fullName evidence="2">Ketohydroxyglutarate aldolase</fullName>
    </recommendedName>
</protein>
<dbReference type="EMBL" id="QGUI01000166">
    <property type="protein sequence ID" value="PZM99401.1"/>
    <property type="molecule type" value="Genomic_DNA"/>
</dbReference>
<name>A0A2W4JLR2_9PSEU</name>
<evidence type="ECO:0008006" key="2">
    <source>
        <dbReference type="Google" id="ProtNLM"/>
    </source>
</evidence>
<dbReference type="STRING" id="1111738.GCA_000427905_02024"/>
<proteinExistence type="predicted"/>
<organism evidence="1">
    <name type="scientific">Thermocrispum agreste</name>
    <dbReference type="NCBI Taxonomy" id="37925"/>
    <lineage>
        <taxon>Bacteria</taxon>
        <taxon>Bacillati</taxon>
        <taxon>Actinomycetota</taxon>
        <taxon>Actinomycetes</taxon>
        <taxon>Pseudonocardiales</taxon>
        <taxon>Pseudonocardiaceae</taxon>
        <taxon>Thermocrispum</taxon>
    </lineage>
</organism>
<gene>
    <name evidence="1" type="ORF">DIU77_05900</name>
</gene>